<reference evidence="2" key="1">
    <citation type="journal article" date="2019" name="Int. J. Syst. Evol. Microbiol.">
        <title>The Global Catalogue of Microorganisms (GCM) 10K type strain sequencing project: providing services to taxonomists for standard genome sequencing and annotation.</title>
        <authorList>
            <consortium name="The Broad Institute Genomics Platform"/>
            <consortium name="The Broad Institute Genome Sequencing Center for Infectious Disease"/>
            <person name="Wu L."/>
            <person name="Ma J."/>
        </authorList>
    </citation>
    <scope>NUCLEOTIDE SEQUENCE [LARGE SCALE GENOMIC DNA]</scope>
    <source>
        <strain evidence="2">JCM 17858</strain>
    </source>
</reference>
<comment type="caution">
    <text evidence="1">The sequence shown here is derived from an EMBL/GenBank/DDBJ whole genome shotgun (WGS) entry which is preliminary data.</text>
</comment>
<protein>
    <submittedName>
        <fullName evidence="1">Uncharacterized protein</fullName>
    </submittedName>
</protein>
<organism evidence="1 2">
    <name type="scientific">Sphingobacterium thermophilum</name>
    <dbReference type="NCBI Taxonomy" id="768534"/>
    <lineage>
        <taxon>Bacteria</taxon>
        <taxon>Pseudomonadati</taxon>
        <taxon>Bacteroidota</taxon>
        <taxon>Sphingobacteriia</taxon>
        <taxon>Sphingobacteriales</taxon>
        <taxon>Sphingobacteriaceae</taxon>
        <taxon>Sphingobacterium</taxon>
    </lineage>
</organism>
<keyword evidence="2" id="KW-1185">Reference proteome</keyword>
<sequence length="66" mass="8207">MYPYHNKIKQRIYNGELIKYEFVSVYKQIAPALVLYFNTYPYVRPVRQHRFEEYRKLFEELGLREG</sequence>
<evidence type="ECO:0000313" key="2">
    <source>
        <dbReference type="Proteomes" id="UP001500394"/>
    </source>
</evidence>
<dbReference type="Proteomes" id="UP001500394">
    <property type="component" value="Unassembled WGS sequence"/>
</dbReference>
<dbReference type="RefSeq" id="WP_345067413.1">
    <property type="nucleotide sequence ID" value="NZ_BAABGR010000019.1"/>
</dbReference>
<evidence type="ECO:0000313" key="1">
    <source>
        <dbReference type="EMBL" id="GAA4516959.1"/>
    </source>
</evidence>
<accession>A0ABP8R358</accession>
<dbReference type="EMBL" id="BAABGR010000019">
    <property type="protein sequence ID" value="GAA4516959.1"/>
    <property type="molecule type" value="Genomic_DNA"/>
</dbReference>
<name>A0ABP8R358_9SPHI</name>
<gene>
    <name evidence="1" type="ORF">GCM10023173_16910</name>
</gene>
<proteinExistence type="predicted"/>